<evidence type="ECO:0000256" key="1">
    <source>
        <dbReference type="SAM" id="Phobius"/>
    </source>
</evidence>
<organism evidence="2 3">
    <name type="scientific">Candidatus Nitrososphaera evergladensis SR1</name>
    <dbReference type="NCBI Taxonomy" id="1459636"/>
    <lineage>
        <taxon>Archaea</taxon>
        <taxon>Nitrososphaerota</taxon>
        <taxon>Nitrososphaeria</taxon>
        <taxon>Nitrososphaerales</taxon>
        <taxon>Nitrososphaeraceae</taxon>
        <taxon>Nitrososphaera</taxon>
    </lineage>
</organism>
<keyword evidence="1" id="KW-0812">Transmembrane</keyword>
<evidence type="ECO:0000313" key="3">
    <source>
        <dbReference type="Proteomes" id="UP000028194"/>
    </source>
</evidence>
<sequence length="154" mass="17490">MFFSTKERKDSRKICKVCKTKIIPWINGGTKKLVALSAGAFIASALFLWISVNLYSYYVYDYADYQKNASLDPPFFGGRIHFFDTVYPYVVFVGASSAGLAAIGIISLLLMRRYRHRMNNLWLLLSISSILLVSFFALLYYANLSPIILNPFSV</sequence>
<proteinExistence type="predicted"/>
<dbReference type="STRING" id="1459636.NTE_03229"/>
<keyword evidence="1" id="KW-1133">Transmembrane helix</keyword>
<feature type="transmembrane region" description="Helical" evidence="1">
    <location>
        <begin position="122"/>
        <end position="142"/>
    </location>
</feature>
<dbReference type="KEGG" id="nev:NTE_03229"/>
<dbReference type="Proteomes" id="UP000028194">
    <property type="component" value="Chromosome"/>
</dbReference>
<dbReference type="HOGENOM" id="CLU_1700202_0_0_2"/>
<accession>A0A075MVT7</accession>
<protein>
    <submittedName>
        <fullName evidence="2">Uncharacterized protein</fullName>
    </submittedName>
</protein>
<reference evidence="2 3" key="1">
    <citation type="journal article" date="2014" name="PLoS ONE">
        <title>Genome Sequence of Candidatus Nitrososphaera evergladensis from Group I.1b Enriched from Everglades Soil Reveals Novel Genomic Features of the Ammonia-Oxidizing Archaea.</title>
        <authorList>
            <person name="Zhalnina K.V."/>
            <person name="Dias R."/>
            <person name="Leonard M.T."/>
            <person name="Dorr de Quadros P."/>
            <person name="Camargo F.A."/>
            <person name="Drew J.C."/>
            <person name="Farmerie W.G."/>
            <person name="Daroub S.H."/>
            <person name="Triplett E.W."/>
        </authorList>
    </citation>
    <scope>NUCLEOTIDE SEQUENCE [LARGE SCALE GENOMIC DNA]</scope>
    <source>
        <strain evidence="2 3">SR1</strain>
    </source>
</reference>
<evidence type="ECO:0000313" key="2">
    <source>
        <dbReference type="EMBL" id="AIF85258.1"/>
    </source>
</evidence>
<dbReference type="EMBL" id="CP007174">
    <property type="protein sequence ID" value="AIF85258.1"/>
    <property type="molecule type" value="Genomic_DNA"/>
</dbReference>
<feature type="transmembrane region" description="Helical" evidence="1">
    <location>
        <begin position="86"/>
        <end position="110"/>
    </location>
</feature>
<dbReference type="AlphaFoldDB" id="A0A075MVT7"/>
<keyword evidence="3" id="KW-1185">Reference proteome</keyword>
<keyword evidence="1" id="KW-0472">Membrane</keyword>
<gene>
    <name evidence="2" type="ORF">NTE_03229</name>
</gene>
<feature type="transmembrane region" description="Helical" evidence="1">
    <location>
        <begin position="33"/>
        <end position="52"/>
    </location>
</feature>
<name>A0A075MVT7_9ARCH</name>